<reference evidence="5 6" key="2">
    <citation type="submission" date="2015-03" db="EMBL/GenBank/DDBJ databases">
        <authorList>
            <consortium name="Pathogen Informatics"/>
        </authorList>
    </citation>
    <scope>NUCLEOTIDE SEQUENCE [LARGE SCALE GENOMIC DNA]</scope>
    <source>
        <strain evidence="2 8">Bir 185</strain>
        <strain evidence="1 7">C09601061</strain>
        <strain evidence="3 6">D00501624</strain>
        <strain evidence="5">N09902308</strain>
    </source>
</reference>
<evidence type="ECO:0000313" key="4">
    <source>
        <dbReference type="EMBL" id="COX35064.1"/>
    </source>
</evidence>
<proteinExistence type="predicted"/>
<gene>
    <name evidence="1" type="ORF">ERS007657_02720</name>
    <name evidence="3" type="ORF">ERS007661_00654</name>
    <name evidence="4" type="ORF">ERS007739_01133</name>
    <name evidence="2" type="ORF">ERS027659_03644</name>
</gene>
<dbReference type="EMBL" id="CQQC01000139">
    <property type="protein sequence ID" value="CNU42811.1"/>
    <property type="molecule type" value="Genomic_DNA"/>
</dbReference>
<dbReference type="Proteomes" id="UP000046680">
    <property type="component" value="Unassembled WGS sequence"/>
</dbReference>
<accession>A0A655AI94</accession>
<evidence type="ECO:0000313" key="6">
    <source>
        <dbReference type="Proteomes" id="UP000039217"/>
    </source>
</evidence>
<evidence type="ECO:0000313" key="7">
    <source>
        <dbReference type="Proteomes" id="UP000046680"/>
    </source>
</evidence>
<dbReference type="AlphaFoldDB" id="A0A655AI94"/>
<reference evidence="4" key="1">
    <citation type="submission" date="2015-03" db="EMBL/GenBank/DDBJ databases">
        <authorList>
            <consortium name="Pathogen Informatics"/>
            <person name="Murphy D."/>
        </authorList>
    </citation>
    <scope>NUCLEOTIDE SEQUENCE</scope>
    <source>
        <strain evidence="4">N09902308</strain>
    </source>
</reference>
<sequence>MSGTTLSPLIMPVAEFASAQRGYAPLCSASVTNDWIMSLARCGNNSPCSGARLR</sequence>
<dbReference type="Proteomes" id="UP000050164">
    <property type="component" value="Unassembled WGS sequence"/>
</dbReference>
<name>A0A655AI94_MYCTX</name>
<evidence type="ECO:0000313" key="8">
    <source>
        <dbReference type="Proteomes" id="UP000050164"/>
    </source>
</evidence>
<dbReference type="EMBL" id="CGCX01001107">
    <property type="protein sequence ID" value="CFR88819.1"/>
    <property type="molecule type" value="Genomic_DNA"/>
</dbReference>
<dbReference type="Proteomes" id="UP000039217">
    <property type="component" value="Unassembled WGS sequence"/>
</dbReference>
<evidence type="ECO:0000313" key="3">
    <source>
        <dbReference type="EMBL" id="CNU42811.1"/>
    </source>
</evidence>
<evidence type="ECO:0000313" key="1">
    <source>
        <dbReference type="EMBL" id="CFR88819.1"/>
    </source>
</evidence>
<organism evidence="2 8">
    <name type="scientific">Mycobacterium tuberculosis</name>
    <dbReference type="NCBI Taxonomy" id="1773"/>
    <lineage>
        <taxon>Bacteria</taxon>
        <taxon>Bacillati</taxon>
        <taxon>Actinomycetota</taxon>
        <taxon>Actinomycetes</taxon>
        <taxon>Mycobacteriales</taxon>
        <taxon>Mycobacteriaceae</taxon>
        <taxon>Mycobacterium</taxon>
        <taxon>Mycobacterium tuberculosis complex</taxon>
    </lineage>
</organism>
<dbReference type="EMBL" id="CSBK01000397">
    <property type="protein sequence ID" value="COX35064.1"/>
    <property type="molecule type" value="Genomic_DNA"/>
</dbReference>
<evidence type="ECO:0000313" key="5">
    <source>
        <dbReference type="Proteomes" id="UP000039021"/>
    </source>
</evidence>
<protein>
    <submittedName>
        <fullName evidence="2">Uncharacterized protein</fullName>
    </submittedName>
</protein>
<dbReference type="EMBL" id="CNFT01001102">
    <property type="protein sequence ID" value="CKS85302.1"/>
    <property type="molecule type" value="Genomic_DNA"/>
</dbReference>
<evidence type="ECO:0000313" key="2">
    <source>
        <dbReference type="EMBL" id="CKS85302.1"/>
    </source>
</evidence>
<dbReference type="Proteomes" id="UP000039021">
    <property type="component" value="Unassembled WGS sequence"/>
</dbReference>